<gene>
    <name evidence="8" type="ORF">ACFQO0_10035</name>
</gene>
<dbReference type="Gene3D" id="1.20.120.160">
    <property type="entry name" value="HPT domain"/>
    <property type="match status" value="1"/>
</dbReference>
<dbReference type="Proteomes" id="UP001596379">
    <property type="component" value="Unassembled WGS sequence"/>
</dbReference>
<dbReference type="InterPro" id="IPR011006">
    <property type="entry name" value="CheY-like_superfamily"/>
</dbReference>
<dbReference type="CDD" id="cd17546">
    <property type="entry name" value="REC_hyHK_CKI1_RcsC-like"/>
    <property type="match status" value="1"/>
</dbReference>
<dbReference type="Pfam" id="PF00072">
    <property type="entry name" value="Response_reg"/>
    <property type="match status" value="1"/>
</dbReference>
<organism evidence="8 9">
    <name type="scientific">Herminiimonas aquatilis</name>
    <dbReference type="NCBI Taxonomy" id="345342"/>
    <lineage>
        <taxon>Bacteria</taxon>
        <taxon>Pseudomonadati</taxon>
        <taxon>Pseudomonadota</taxon>
        <taxon>Betaproteobacteria</taxon>
        <taxon>Burkholderiales</taxon>
        <taxon>Oxalobacteraceae</taxon>
        <taxon>Herminiimonas</taxon>
    </lineage>
</organism>
<feature type="region of interest" description="Disordered" evidence="5">
    <location>
        <begin position="1"/>
        <end position="27"/>
    </location>
</feature>
<feature type="compositionally biased region" description="Basic residues" evidence="5">
    <location>
        <begin position="7"/>
        <end position="26"/>
    </location>
</feature>
<dbReference type="SMART" id="SM00448">
    <property type="entry name" value="REC"/>
    <property type="match status" value="2"/>
</dbReference>
<dbReference type="PANTHER" id="PTHR45339:SF3">
    <property type="entry name" value="HISTIDINE KINASE"/>
    <property type="match status" value="1"/>
</dbReference>
<dbReference type="PROSITE" id="PS50110">
    <property type="entry name" value="RESPONSE_REGULATORY"/>
    <property type="match status" value="2"/>
</dbReference>
<evidence type="ECO:0000256" key="3">
    <source>
        <dbReference type="PROSITE-ProRule" id="PRU00110"/>
    </source>
</evidence>
<dbReference type="RefSeq" id="WP_382234202.1">
    <property type="nucleotide sequence ID" value="NZ_JBHTCC010000002.1"/>
</dbReference>
<feature type="domain" description="HPt" evidence="7">
    <location>
        <begin position="423"/>
        <end position="516"/>
    </location>
</feature>
<evidence type="ECO:0000256" key="5">
    <source>
        <dbReference type="SAM" id="MobiDB-lite"/>
    </source>
</evidence>
<dbReference type="InterPro" id="IPR036641">
    <property type="entry name" value="HPT_dom_sf"/>
</dbReference>
<evidence type="ECO:0000313" key="8">
    <source>
        <dbReference type="EMBL" id="MFC7298770.1"/>
    </source>
</evidence>
<accession>A0ABW2J781</accession>
<dbReference type="InterPro" id="IPR008207">
    <property type="entry name" value="Sig_transdc_His_kin_Hpt_dom"/>
</dbReference>
<dbReference type="SMART" id="SM00073">
    <property type="entry name" value="HPT"/>
    <property type="match status" value="1"/>
</dbReference>
<dbReference type="PANTHER" id="PTHR45339">
    <property type="entry name" value="HYBRID SIGNAL TRANSDUCTION HISTIDINE KINASE J"/>
    <property type="match status" value="1"/>
</dbReference>
<dbReference type="SUPFAM" id="SSF47226">
    <property type="entry name" value="Histidine-containing phosphotransfer domain, HPT domain"/>
    <property type="match status" value="1"/>
</dbReference>
<dbReference type="SUPFAM" id="SSF52172">
    <property type="entry name" value="CheY-like"/>
    <property type="match status" value="2"/>
</dbReference>
<evidence type="ECO:0000256" key="4">
    <source>
        <dbReference type="PROSITE-ProRule" id="PRU00169"/>
    </source>
</evidence>
<dbReference type="InterPro" id="IPR001789">
    <property type="entry name" value="Sig_transdc_resp-reg_receiver"/>
</dbReference>
<keyword evidence="2" id="KW-0902">Two-component regulatory system</keyword>
<feature type="modified residue" description="Phosphohistidine" evidence="3">
    <location>
        <position position="462"/>
    </location>
</feature>
<dbReference type="Gene3D" id="3.40.50.2300">
    <property type="match status" value="2"/>
</dbReference>
<evidence type="ECO:0000256" key="1">
    <source>
        <dbReference type="ARBA" id="ARBA00022553"/>
    </source>
</evidence>
<keyword evidence="9" id="KW-1185">Reference proteome</keyword>
<proteinExistence type="predicted"/>
<evidence type="ECO:0000313" key="9">
    <source>
        <dbReference type="Proteomes" id="UP001596379"/>
    </source>
</evidence>
<comment type="caution">
    <text evidence="8">The sequence shown here is derived from an EMBL/GenBank/DDBJ whole genome shotgun (WGS) entry which is preliminary data.</text>
</comment>
<feature type="modified residue" description="4-aspartylphosphate" evidence="4">
    <location>
        <position position="170"/>
    </location>
</feature>
<dbReference type="PROSITE" id="PS50894">
    <property type="entry name" value="HPT"/>
    <property type="match status" value="1"/>
</dbReference>
<feature type="modified residue" description="4-aspartylphosphate" evidence="4">
    <location>
        <position position="331"/>
    </location>
</feature>
<keyword evidence="1 4" id="KW-0597">Phosphoprotein</keyword>
<sequence>MSSTIRFRLKPQTKAQHARLQRRRATHNNVLDGTELTPLRADALQRTINTQMNGIIGALEMIRKNELPSDQSEMINLAQDSADTLLLEVDQLLASHQDCSSETPSETGNDPVADIRMMLVDADADSCARIEQKLQQRAVRIESFALPHDALAALEQAVTEGDPYRIVLLDQHLTGISGETLGIAIGNSPLYRDALLVLISDEHSRSDANKLAHAGFSAWLPTPTSHTMLLNTLRMLCTCIAKKDAPRFVCAGVRLGSKLNATFHAQPGEEDTELPASFSHTRILAVDDHAVNLQVIRQMLTRFGCQVDTASNGEHALQLVHAQHYDLVLMDCQMPQMDGYQTTALLRAMESGDSHMIVIGWSAGTRHNERDTCLAIGMDDFIAKPLRLRSLNELLTRWLPATADNSMKTLQQDDELDATQQMFGDDFAELAQLFLGDSPKRLAALSTAIAEQDAMTAGRLAHVLCGSNASLGATALAALCRDLEIKAKNHELDDAPARLKAIELEYARIETKLHAMLDAAIQTESGNSQGKH</sequence>
<dbReference type="EMBL" id="JBHTCC010000002">
    <property type="protein sequence ID" value="MFC7298770.1"/>
    <property type="molecule type" value="Genomic_DNA"/>
</dbReference>
<feature type="domain" description="Response regulatory" evidence="6">
    <location>
        <begin position="116"/>
        <end position="237"/>
    </location>
</feature>
<feature type="domain" description="Response regulatory" evidence="6">
    <location>
        <begin position="282"/>
        <end position="399"/>
    </location>
</feature>
<evidence type="ECO:0000256" key="2">
    <source>
        <dbReference type="ARBA" id="ARBA00023012"/>
    </source>
</evidence>
<evidence type="ECO:0000259" key="7">
    <source>
        <dbReference type="PROSITE" id="PS50894"/>
    </source>
</evidence>
<reference evidence="9" key="1">
    <citation type="journal article" date="2019" name="Int. J. Syst. Evol. Microbiol.">
        <title>The Global Catalogue of Microorganisms (GCM) 10K type strain sequencing project: providing services to taxonomists for standard genome sequencing and annotation.</title>
        <authorList>
            <consortium name="The Broad Institute Genomics Platform"/>
            <consortium name="The Broad Institute Genome Sequencing Center for Infectious Disease"/>
            <person name="Wu L."/>
            <person name="Ma J."/>
        </authorList>
    </citation>
    <scope>NUCLEOTIDE SEQUENCE [LARGE SCALE GENOMIC DNA]</scope>
    <source>
        <strain evidence="9">CCUG 36956</strain>
    </source>
</reference>
<evidence type="ECO:0000259" key="6">
    <source>
        <dbReference type="PROSITE" id="PS50110"/>
    </source>
</evidence>
<name>A0ABW2J781_9BURK</name>
<dbReference type="Pfam" id="PF01627">
    <property type="entry name" value="Hpt"/>
    <property type="match status" value="1"/>
</dbReference>
<protein>
    <submittedName>
        <fullName evidence="8">Response regulator</fullName>
    </submittedName>
</protein>